<keyword evidence="2" id="KW-1185">Reference proteome</keyword>
<reference evidence="1 2" key="1">
    <citation type="submission" date="2020-09" db="EMBL/GenBank/DDBJ databases">
        <title>De no assembly of potato wild relative species, Solanum commersonii.</title>
        <authorList>
            <person name="Cho K."/>
        </authorList>
    </citation>
    <scope>NUCLEOTIDE SEQUENCE [LARGE SCALE GENOMIC DNA]</scope>
    <source>
        <strain evidence="1">LZ3.2</strain>
        <tissue evidence="1">Leaf</tissue>
    </source>
</reference>
<comment type="caution">
    <text evidence="1">The sequence shown here is derived from an EMBL/GenBank/DDBJ whole genome shotgun (WGS) entry which is preliminary data.</text>
</comment>
<accession>A0A9J5WZF1</accession>
<dbReference type="AlphaFoldDB" id="A0A9J5WZF1"/>
<organism evidence="1 2">
    <name type="scientific">Solanum commersonii</name>
    <name type="common">Commerson's wild potato</name>
    <name type="synonym">Commerson's nightshade</name>
    <dbReference type="NCBI Taxonomy" id="4109"/>
    <lineage>
        <taxon>Eukaryota</taxon>
        <taxon>Viridiplantae</taxon>
        <taxon>Streptophyta</taxon>
        <taxon>Embryophyta</taxon>
        <taxon>Tracheophyta</taxon>
        <taxon>Spermatophyta</taxon>
        <taxon>Magnoliopsida</taxon>
        <taxon>eudicotyledons</taxon>
        <taxon>Gunneridae</taxon>
        <taxon>Pentapetalae</taxon>
        <taxon>asterids</taxon>
        <taxon>lamiids</taxon>
        <taxon>Solanales</taxon>
        <taxon>Solanaceae</taxon>
        <taxon>Solanoideae</taxon>
        <taxon>Solaneae</taxon>
        <taxon>Solanum</taxon>
    </lineage>
</organism>
<proteinExistence type="predicted"/>
<protein>
    <submittedName>
        <fullName evidence="1">Uncharacterized protein</fullName>
    </submittedName>
</protein>
<evidence type="ECO:0000313" key="1">
    <source>
        <dbReference type="EMBL" id="KAG5580296.1"/>
    </source>
</evidence>
<dbReference type="EMBL" id="JACXVP010000010">
    <property type="protein sequence ID" value="KAG5580296.1"/>
    <property type="molecule type" value="Genomic_DNA"/>
</dbReference>
<gene>
    <name evidence="1" type="ORF">H5410_050923</name>
</gene>
<evidence type="ECO:0000313" key="2">
    <source>
        <dbReference type="Proteomes" id="UP000824120"/>
    </source>
</evidence>
<sequence length="89" mass="10279">MGVGIICKPYGNRHEIKVDHHSRQGCQLSTEGDQYNLCTTQSLYTILHKKDIVSQKCPMGCHNGRDPMFRHDSQHKGMYLDYMEIDIPK</sequence>
<name>A0A9J5WZF1_SOLCO</name>
<dbReference type="Proteomes" id="UP000824120">
    <property type="component" value="Chromosome 10"/>
</dbReference>